<dbReference type="EMBL" id="SLUO01000001">
    <property type="protein sequence ID" value="TCL60997.1"/>
    <property type="molecule type" value="Genomic_DNA"/>
</dbReference>
<evidence type="ECO:0000313" key="2">
    <source>
        <dbReference type="Proteomes" id="UP000295718"/>
    </source>
</evidence>
<sequence length="215" mass="23548">MPEDDREGIFIGYLSFGANGLVDNDKDGFFTLYDAPTVSTKGECYNFSDLYKKYGLEPYGALQSFGGKGSALNKKGISNYGNQTYNPEKGTLVYNGIERYGIAIGPMLQNPECDLSGAIDPIEMAYGTCVDIKIQVEDKTYYIPAIIVDVKAHSAPTGIFQTGVPFTGGYENTGRTGAIIEWYVTKEQNGNNISVGLNKYNSNSSIIIYRDEVLK</sequence>
<evidence type="ECO:0000313" key="1">
    <source>
        <dbReference type="EMBL" id="TCL60997.1"/>
    </source>
</evidence>
<dbReference type="Proteomes" id="UP000295718">
    <property type="component" value="Unassembled WGS sequence"/>
</dbReference>
<name>A0A4V2QCN8_9FIRM</name>
<dbReference type="STRING" id="1469948.GCA_000732725_02675"/>
<comment type="caution">
    <text evidence="1">The sequence shown here is derived from an EMBL/GenBank/DDBJ whole genome shotgun (WGS) entry which is preliminary data.</text>
</comment>
<reference evidence="1 2" key="1">
    <citation type="submission" date="2019-03" db="EMBL/GenBank/DDBJ databases">
        <title>Genomic Encyclopedia of Type Strains, Phase IV (KMG-IV): sequencing the most valuable type-strain genomes for metagenomic binning, comparative biology and taxonomic classification.</title>
        <authorList>
            <person name="Goeker M."/>
        </authorList>
    </citation>
    <scope>NUCLEOTIDE SEQUENCE [LARGE SCALE GENOMIC DNA]</scope>
    <source>
        <strain evidence="1 2">DSM 100556</strain>
    </source>
</reference>
<dbReference type="OrthoDB" id="9951425at2"/>
<dbReference type="RefSeq" id="WP_031391352.1">
    <property type="nucleotide sequence ID" value="NZ_JPNB01000002.1"/>
</dbReference>
<proteinExistence type="predicted"/>
<protein>
    <submittedName>
        <fullName evidence="1">Uncharacterized protein</fullName>
    </submittedName>
</protein>
<gene>
    <name evidence="1" type="ORF">EDD76_10194</name>
</gene>
<accession>A0A4V2QCN8</accession>
<dbReference type="AlphaFoldDB" id="A0A4V2QCN8"/>
<keyword evidence="2" id="KW-1185">Reference proteome</keyword>
<organism evidence="1 2">
    <name type="scientific">Kineothrix alysoides</name>
    <dbReference type="NCBI Taxonomy" id="1469948"/>
    <lineage>
        <taxon>Bacteria</taxon>
        <taxon>Bacillati</taxon>
        <taxon>Bacillota</taxon>
        <taxon>Clostridia</taxon>
        <taxon>Lachnospirales</taxon>
        <taxon>Lachnospiraceae</taxon>
        <taxon>Kineothrix</taxon>
    </lineage>
</organism>